<dbReference type="Proteomes" id="UP000607397">
    <property type="component" value="Unassembled WGS sequence"/>
</dbReference>
<proteinExistence type="predicted"/>
<organism evidence="2 3">
    <name type="scientific">Petrachloros mirabilis ULC683</name>
    <dbReference type="NCBI Taxonomy" id="2781853"/>
    <lineage>
        <taxon>Bacteria</taxon>
        <taxon>Bacillati</taxon>
        <taxon>Cyanobacteriota</taxon>
        <taxon>Cyanophyceae</taxon>
        <taxon>Synechococcales</taxon>
        <taxon>Petrachlorosaceae</taxon>
        <taxon>Petrachloros</taxon>
        <taxon>Petrachloros mirabilis</taxon>
    </lineage>
</organism>
<evidence type="ECO:0000313" key="2">
    <source>
        <dbReference type="EMBL" id="NCJ07950.1"/>
    </source>
</evidence>
<sequence length="76" mass="8230">MPRLVGQKSHTGIYIVPLVASVLVAGGALQYLGVIDVPGIIQRARDRFDQNRLTDRVPDSFVIGVSGQERNDAKGQ</sequence>
<reference evidence="2" key="1">
    <citation type="submission" date="2019-12" db="EMBL/GenBank/DDBJ databases">
        <title>High-Quality draft genome sequences of three cyanobacteria isolated from the limestone walls of the Old Cathedral of Coimbra.</title>
        <authorList>
            <person name="Tiago I."/>
            <person name="Soares F."/>
            <person name="Portugal A."/>
        </authorList>
    </citation>
    <scope>NUCLEOTIDE SEQUENCE [LARGE SCALE GENOMIC DNA]</scope>
    <source>
        <strain evidence="2">C</strain>
    </source>
</reference>
<name>A0A8K1ZZ11_9CYAN</name>
<keyword evidence="3" id="KW-1185">Reference proteome</keyword>
<evidence type="ECO:0000313" key="3">
    <source>
        <dbReference type="Proteomes" id="UP000607397"/>
    </source>
</evidence>
<accession>A0A8K1ZZ11</accession>
<protein>
    <submittedName>
        <fullName evidence="2">Uncharacterized protein</fullName>
    </submittedName>
</protein>
<feature type="transmembrane region" description="Helical" evidence="1">
    <location>
        <begin position="12"/>
        <end position="35"/>
    </location>
</feature>
<comment type="caution">
    <text evidence="2">The sequence shown here is derived from an EMBL/GenBank/DDBJ whole genome shotgun (WGS) entry which is preliminary data.</text>
</comment>
<dbReference type="RefSeq" id="WP_161826427.1">
    <property type="nucleotide sequence ID" value="NZ_WVIC01000036.1"/>
</dbReference>
<gene>
    <name evidence="2" type="ORF">GS597_15835</name>
</gene>
<keyword evidence="1" id="KW-0472">Membrane</keyword>
<evidence type="ECO:0000256" key="1">
    <source>
        <dbReference type="SAM" id="Phobius"/>
    </source>
</evidence>
<dbReference type="EMBL" id="WVIC01000036">
    <property type="protein sequence ID" value="NCJ07950.1"/>
    <property type="molecule type" value="Genomic_DNA"/>
</dbReference>
<dbReference type="AlphaFoldDB" id="A0A8K1ZZ11"/>
<keyword evidence="1" id="KW-1133">Transmembrane helix</keyword>
<keyword evidence="1" id="KW-0812">Transmembrane</keyword>